<sequence>MSTPTSPSRPIGVMIVAVLLVIAAVFNLWMGFLAIFSSFGENPAWEDIYGASHTVGTFQLWMFGLLSIFLGLIYFWLMKMTMIGSATAHTIISMFMVINIVFGFFRLPFGWGSIIISLLVLLMVNTKSAVEWFKQTA</sequence>
<evidence type="ECO:0000313" key="2">
    <source>
        <dbReference type="EMBL" id="CAB4631100.1"/>
    </source>
</evidence>
<keyword evidence="1" id="KW-1133">Transmembrane helix</keyword>
<name>A0A6J7G9U4_9ZZZZ</name>
<evidence type="ECO:0000256" key="1">
    <source>
        <dbReference type="SAM" id="Phobius"/>
    </source>
</evidence>
<evidence type="ECO:0000313" key="3">
    <source>
        <dbReference type="EMBL" id="CAB4660252.1"/>
    </source>
</evidence>
<dbReference type="EMBL" id="CAEZVB010000109">
    <property type="protein sequence ID" value="CAB4631100.1"/>
    <property type="molecule type" value="Genomic_DNA"/>
</dbReference>
<keyword evidence="1" id="KW-0472">Membrane</keyword>
<dbReference type="EMBL" id="CAEZWR010000041">
    <property type="protein sequence ID" value="CAB4660252.1"/>
    <property type="molecule type" value="Genomic_DNA"/>
</dbReference>
<gene>
    <name evidence="2" type="ORF">UFOPK1908_01467</name>
    <name evidence="3" type="ORF">UFOPK2282_00493</name>
    <name evidence="4" type="ORF">UFOPK3576_00631</name>
</gene>
<feature type="transmembrane region" description="Helical" evidence="1">
    <location>
        <begin position="111"/>
        <end position="130"/>
    </location>
</feature>
<reference evidence="4" key="1">
    <citation type="submission" date="2020-05" db="EMBL/GenBank/DDBJ databases">
        <authorList>
            <person name="Chiriac C."/>
            <person name="Salcher M."/>
            <person name="Ghai R."/>
            <person name="Kavagutti S V."/>
        </authorList>
    </citation>
    <scope>NUCLEOTIDE SEQUENCE</scope>
</reference>
<accession>A0A6J7G9U4</accession>
<dbReference type="EMBL" id="CAFBMO010000018">
    <property type="protein sequence ID" value="CAB4903906.1"/>
    <property type="molecule type" value="Genomic_DNA"/>
</dbReference>
<protein>
    <submittedName>
        <fullName evidence="4">Unannotated protein</fullName>
    </submittedName>
</protein>
<organism evidence="4">
    <name type="scientific">freshwater metagenome</name>
    <dbReference type="NCBI Taxonomy" id="449393"/>
    <lineage>
        <taxon>unclassified sequences</taxon>
        <taxon>metagenomes</taxon>
        <taxon>ecological metagenomes</taxon>
    </lineage>
</organism>
<feature type="transmembrane region" description="Helical" evidence="1">
    <location>
        <begin position="12"/>
        <end position="38"/>
    </location>
</feature>
<dbReference type="AlphaFoldDB" id="A0A6J7G9U4"/>
<feature type="transmembrane region" description="Helical" evidence="1">
    <location>
        <begin position="58"/>
        <end position="77"/>
    </location>
</feature>
<evidence type="ECO:0000313" key="4">
    <source>
        <dbReference type="EMBL" id="CAB4903906.1"/>
    </source>
</evidence>
<feature type="transmembrane region" description="Helical" evidence="1">
    <location>
        <begin position="86"/>
        <end position="105"/>
    </location>
</feature>
<keyword evidence="1" id="KW-0812">Transmembrane</keyword>
<proteinExistence type="predicted"/>